<organism evidence="3 4">
    <name type="scientific">Gimesia panareensis</name>
    <dbReference type="NCBI Taxonomy" id="2527978"/>
    <lineage>
        <taxon>Bacteria</taxon>
        <taxon>Pseudomonadati</taxon>
        <taxon>Planctomycetota</taxon>
        <taxon>Planctomycetia</taxon>
        <taxon>Planctomycetales</taxon>
        <taxon>Planctomycetaceae</taxon>
        <taxon>Gimesia</taxon>
    </lineage>
</organism>
<feature type="region of interest" description="Disordered" evidence="2">
    <location>
        <begin position="48"/>
        <end position="68"/>
    </location>
</feature>
<evidence type="ECO:0000256" key="2">
    <source>
        <dbReference type="SAM" id="MobiDB-lite"/>
    </source>
</evidence>
<gene>
    <name evidence="3" type="ORF">Enr10x_40520</name>
</gene>
<keyword evidence="1" id="KW-0732">Signal</keyword>
<dbReference type="Proteomes" id="UP000315647">
    <property type="component" value="Chromosome"/>
</dbReference>
<proteinExistence type="predicted"/>
<evidence type="ECO:0000313" key="4">
    <source>
        <dbReference type="Proteomes" id="UP000315647"/>
    </source>
</evidence>
<protein>
    <submittedName>
        <fullName evidence="3">Uncharacterized protein</fullName>
    </submittedName>
</protein>
<reference evidence="3 4" key="1">
    <citation type="submission" date="2019-03" db="EMBL/GenBank/DDBJ databases">
        <title>Deep-cultivation of Planctomycetes and their phenomic and genomic characterization uncovers novel biology.</title>
        <authorList>
            <person name="Wiegand S."/>
            <person name="Jogler M."/>
            <person name="Boedeker C."/>
            <person name="Pinto D."/>
            <person name="Vollmers J."/>
            <person name="Rivas-Marin E."/>
            <person name="Kohn T."/>
            <person name="Peeters S.H."/>
            <person name="Heuer A."/>
            <person name="Rast P."/>
            <person name="Oberbeckmann S."/>
            <person name="Bunk B."/>
            <person name="Jeske O."/>
            <person name="Meyerdierks A."/>
            <person name="Storesund J.E."/>
            <person name="Kallscheuer N."/>
            <person name="Luecker S."/>
            <person name="Lage O.M."/>
            <person name="Pohl T."/>
            <person name="Merkel B.J."/>
            <person name="Hornburger P."/>
            <person name="Mueller R.-W."/>
            <person name="Bruemmer F."/>
            <person name="Labrenz M."/>
            <person name="Spormann A.M."/>
            <person name="Op den Camp H."/>
            <person name="Overmann J."/>
            <person name="Amann R."/>
            <person name="Jetten M.S.M."/>
            <person name="Mascher T."/>
            <person name="Medema M.H."/>
            <person name="Devos D.P."/>
            <person name="Kaster A.-K."/>
            <person name="Ovreas L."/>
            <person name="Rohde M."/>
            <person name="Galperin M.Y."/>
            <person name="Jogler C."/>
        </authorList>
    </citation>
    <scope>NUCLEOTIDE SEQUENCE [LARGE SCALE GENOMIC DNA]</scope>
    <source>
        <strain evidence="3 4">Enr10</strain>
    </source>
</reference>
<sequence>MLRNLTFMTGLLLLAGLYNFFPREQLSQAAAGKKDTATEAQSMLALADPAEGADKSSESAPAPESNLKKNPAYAEALLKKSREKLRAYSSIQAEITETVEIGPKPFVIQGKYLQGKDLKLRLEFQVQGKKENGEPVGTLREICDGQVLWTEHNIKGTSRVTRRDVQAILKQAQLNPNSQPNLLVAELGLGGLPSLLAAIQKNMQFESVGERTISGKTLTVLNGTWKEGFLAQFKGGDPAAPAQLPAYVPDAVRIYLDQETLFPRRIVYLKKNQDSLESMVTLNFSKVTLNAPIAATQFAYEPPDGVFPVDITNQYLKQLSQ</sequence>
<dbReference type="EMBL" id="CP037421">
    <property type="protein sequence ID" value="QDT28707.1"/>
    <property type="molecule type" value="Genomic_DNA"/>
</dbReference>
<dbReference type="RefSeq" id="WP_145451077.1">
    <property type="nucleotide sequence ID" value="NZ_CP037421.1"/>
</dbReference>
<dbReference type="Gene3D" id="2.50.20.10">
    <property type="entry name" value="Lipoprotein localisation LolA/LolB/LppX"/>
    <property type="match status" value="1"/>
</dbReference>
<dbReference type="InterPro" id="IPR029046">
    <property type="entry name" value="LolA/LolB/LppX"/>
</dbReference>
<evidence type="ECO:0000313" key="3">
    <source>
        <dbReference type="EMBL" id="QDT28707.1"/>
    </source>
</evidence>
<name>A0A517QAP8_9PLAN</name>
<keyword evidence="4" id="KW-1185">Reference proteome</keyword>
<evidence type="ECO:0000256" key="1">
    <source>
        <dbReference type="ARBA" id="ARBA00022729"/>
    </source>
</evidence>
<accession>A0A517QAP8</accession>
<dbReference type="AlphaFoldDB" id="A0A517QAP8"/>
<dbReference type="SUPFAM" id="SSF89392">
    <property type="entry name" value="Prokaryotic lipoproteins and lipoprotein localization factors"/>
    <property type="match status" value="1"/>
</dbReference>